<dbReference type="InterPro" id="IPR043128">
    <property type="entry name" value="Rev_trsase/Diguanyl_cyclase"/>
</dbReference>
<dbReference type="Gene3D" id="3.30.70.270">
    <property type="match status" value="1"/>
</dbReference>
<feature type="transmembrane region" description="Helical" evidence="3">
    <location>
        <begin position="208"/>
        <end position="226"/>
    </location>
</feature>
<dbReference type="InterPro" id="IPR029787">
    <property type="entry name" value="Nucleotide_cyclase"/>
</dbReference>
<feature type="transmembrane region" description="Helical" evidence="3">
    <location>
        <begin position="100"/>
        <end position="122"/>
    </location>
</feature>
<proteinExistence type="predicted"/>
<dbReference type="NCBIfam" id="TIGR00254">
    <property type="entry name" value="GGDEF"/>
    <property type="match status" value="1"/>
</dbReference>
<dbReference type="GO" id="GO:0043709">
    <property type="term" value="P:cell adhesion involved in single-species biofilm formation"/>
    <property type="evidence" value="ECO:0007669"/>
    <property type="project" value="TreeGrafter"/>
</dbReference>
<evidence type="ECO:0000313" key="5">
    <source>
        <dbReference type="EMBL" id="KAB1081568.1"/>
    </source>
</evidence>
<dbReference type="PANTHER" id="PTHR45138">
    <property type="entry name" value="REGULATORY COMPONENTS OF SENSORY TRANSDUCTION SYSTEM"/>
    <property type="match status" value="1"/>
</dbReference>
<dbReference type="GO" id="GO:1902201">
    <property type="term" value="P:negative regulation of bacterial-type flagellum-dependent cell motility"/>
    <property type="evidence" value="ECO:0007669"/>
    <property type="project" value="TreeGrafter"/>
</dbReference>
<comment type="caution">
    <text evidence="5">The sequence shown here is derived from an EMBL/GenBank/DDBJ whole genome shotgun (WGS) entry which is preliminary data.</text>
</comment>
<gene>
    <name evidence="5" type="ORF">F6X53_00190</name>
</gene>
<keyword evidence="3" id="KW-0472">Membrane</keyword>
<dbReference type="SUPFAM" id="SSF55073">
    <property type="entry name" value="Nucleotide cyclase"/>
    <property type="match status" value="1"/>
</dbReference>
<dbReference type="EC" id="2.7.7.65" evidence="1"/>
<evidence type="ECO:0000256" key="2">
    <source>
        <dbReference type="ARBA" id="ARBA00034247"/>
    </source>
</evidence>
<name>A0A6L3T3S2_9HYPH</name>
<feature type="transmembrane region" description="Helical" evidence="3">
    <location>
        <begin position="166"/>
        <end position="196"/>
    </location>
</feature>
<dbReference type="CDD" id="cd01949">
    <property type="entry name" value="GGDEF"/>
    <property type="match status" value="1"/>
</dbReference>
<protein>
    <recommendedName>
        <fullName evidence="1">diguanylate cyclase</fullName>
        <ecNumber evidence="1">2.7.7.65</ecNumber>
    </recommendedName>
</protein>
<organism evidence="5 6">
    <name type="scientific">Methylobacterium soli</name>
    <dbReference type="NCBI Taxonomy" id="553447"/>
    <lineage>
        <taxon>Bacteria</taxon>
        <taxon>Pseudomonadati</taxon>
        <taxon>Pseudomonadota</taxon>
        <taxon>Alphaproteobacteria</taxon>
        <taxon>Hyphomicrobiales</taxon>
        <taxon>Methylobacteriaceae</taxon>
        <taxon>Methylobacterium</taxon>
    </lineage>
</organism>
<feature type="domain" description="GGDEF" evidence="4">
    <location>
        <begin position="292"/>
        <end position="429"/>
    </location>
</feature>
<keyword evidence="3" id="KW-0812">Transmembrane</keyword>
<dbReference type="PANTHER" id="PTHR45138:SF9">
    <property type="entry name" value="DIGUANYLATE CYCLASE DGCM-RELATED"/>
    <property type="match status" value="1"/>
</dbReference>
<evidence type="ECO:0000259" key="4">
    <source>
        <dbReference type="PROSITE" id="PS50887"/>
    </source>
</evidence>
<dbReference type="Proteomes" id="UP000474159">
    <property type="component" value="Unassembled WGS sequence"/>
</dbReference>
<feature type="transmembrane region" description="Helical" evidence="3">
    <location>
        <begin position="129"/>
        <end position="146"/>
    </location>
</feature>
<sequence length="448" mass="48145">MSGIPLGRTGEVRNGREAEASRLSLVDALSREERRVLLAELDAVLACRIRDIKLTGRLREIYRAASWRQRSRTIRSWLIWVSVFSVCTCVLDFLQDPKMFWTSITMRAVFIPAIYGVLIWVWSRPRSGFLEGITLPLAIAVMMLVAQSLGSAGGGPIHERYLTGGLFATSTAIVVFPMRFGWCFAATILDLGLYLGFSLTNPMVETRVPLTLTMFFTFVIGCLVPARQVMNLVLEHAFLLSLRNRLQAEELAAVNAQLAILADTDGLTGLANRRAVGSRLTADWTAQAAVKGAVGIVLIDVDHFKRFNDSLGHAAGDACLIAVAEAIRTTLPEGALAGRYGGEEFIAIVPDARPRSLVTLAERLRGAIADLRMPHPGLGEGRHVSVSIGVAIAPAEGPSSCTDALVQIADSALYDAKAAGRNRVVAAWSARGPEAAPADAAGARICAA</sequence>
<evidence type="ECO:0000256" key="3">
    <source>
        <dbReference type="SAM" id="Phobius"/>
    </source>
</evidence>
<accession>A0A6L3T3S2</accession>
<reference evidence="5 6" key="1">
    <citation type="submission" date="2019-09" db="EMBL/GenBank/DDBJ databases">
        <title>YIM 48816 draft genome.</title>
        <authorList>
            <person name="Jiang L."/>
        </authorList>
    </citation>
    <scope>NUCLEOTIDE SEQUENCE [LARGE SCALE GENOMIC DNA]</scope>
    <source>
        <strain evidence="5 6">YIM 48816</strain>
    </source>
</reference>
<dbReference type="Pfam" id="PF00990">
    <property type="entry name" value="GGDEF"/>
    <property type="match status" value="1"/>
</dbReference>
<dbReference type="InterPro" id="IPR050469">
    <property type="entry name" value="Diguanylate_Cyclase"/>
</dbReference>
<dbReference type="SMART" id="SM00267">
    <property type="entry name" value="GGDEF"/>
    <property type="match status" value="1"/>
</dbReference>
<evidence type="ECO:0000313" key="6">
    <source>
        <dbReference type="Proteomes" id="UP000474159"/>
    </source>
</evidence>
<keyword evidence="6" id="KW-1185">Reference proteome</keyword>
<dbReference type="GO" id="GO:0052621">
    <property type="term" value="F:diguanylate cyclase activity"/>
    <property type="evidence" value="ECO:0007669"/>
    <property type="project" value="UniProtKB-EC"/>
</dbReference>
<dbReference type="EMBL" id="VZZK01000001">
    <property type="protein sequence ID" value="KAB1081568.1"/>
    <property type="molecule type" value="Genomic_DNA"/>
</dbReference>
<evidence type="ECO:0000256" key="1">
    <source>
        <dbReference type="ARBA" id="ARBA00012528"/>
    </source>
</evidence>
<keyword evidence="3" id="KW-1133">Transmembrane helix</keyword>
<dbReference type="PROSITE" id="PS50887">
    <property type="entry name" value="GGDEF"/>
    <property type="match status" value="1"/>
</dbReference>
<dbReference type="FunFam" id="3.30.70.270:FF:000001">
    <property type="entry name" value="Diguanylate cyclase domain protein"/>
    <property type="match status" value="1"/>
</dbReference>
<dbReference type="AlphaFoldDB" id="A0A6L3T3S2"/>
<dbReference type="GO" id="GO:0005886">
    <property type="term" value="C:plasma membrane"/>
    <property type="evidence" value="ECO:0007669"/>
    <property type="project" value="TreeGrafter"/>
</dbReference>
<dbReference type="InterPro" id="IPR000160">
    <property type="entry name" value="GGDEF_dom"/>
</dbReference>
<feature type="transmembrane region" description="Helical" evidence="3">
    <location>
        <begin position="77"/>
        <end position="94"/>
    </location>
</feature>
<comment type="catalytic activity">
    <reaction evidence="2">
        <text>2 GTP = 3',3'-c-di-GMP + 2 diphosphate</text>
        <dbReference type="Rhea" id="RHEA:24898"/>
        <dbReference type="ChEBI" id="CHEBI:33019"/>
        <dbReference type="ChEBI" id="CHEBI:37565"/>
        <dbReference type="ChEBI" id="CHEBI:58805"/>
        <dbReference type="EC" id="2.7.7.65"/>
    </reaction>
</comment>
<dbReference type="OrthoDB" id="9759607at2"/>